<feature type="domain" description="DNA helicase Pif1-like DEAD-box helicase" evidence="2">
    <location>
        <begin position="64"/>
        <end position="229"/>
    </location>
</feature>
<keyword evidence="1" id="KW-0227">DNA damage</keyword>
<keyword evidence="4" id="KW-1185">Reference proteome</keyword>
<dbReference type="InterPro" id="IPR027417">
    <property type="entry name" value="P-loop_NTPase"/>
</dbReference>
<keyword evidence="1" id="KW-0378">Hydrolase</keyword>
<evidence type="ECO:0000313" key="4">
    <source>
        <dbReference type="Proteomes" id="UP000789759"/>
    </source>
</evidence>
<dbReference type="GO" id="GO:0006310">
    <property type="term" value="P:DNA recombination"/>
    <property type="evidence" value="ECO:0007669"/>
    <property type="project" value="UniProtKB-KW"/>
</dbReference>
<comment type="cofactor">
    <cofactor evidence="1">
        <name>Mg(2+)</name>
        <dbReference type="ChEBI" id="CHEBI:18420"/>
    </cofactor>
</comment>
<reference evidence="3" key="1">
    <citation type="submission" date="2021-06" db="EMBL/GenBank/DDBJ databases">
        <authorList>
            <person name="Kallberg Y."/>
            <person name="Tangrot J."/>
            <person name="Rosling A."/>
        </authorList>
    </citation>
    <scope>NUCLEOTIDE SEQUENCE</scope>
    <source>
        <strain evidence="3">FL966</strain>
    </source>
</reference>
<gene>
    <name evidence="3" type="ORF">CPELLU_LOCUS19101</name>
</gene>
<dbReference type="EMBL" id="CAJVQA010042715">
    <property type="protein sequence ID" value="CAG8815129.1"/>
    <property type="molecule type" value="Genomic_DNA"/>
</dbReference>
<dbReference type="PANTHER" id="PTHR10492:SF95">
    <property type="entry name" value="HELITRON HELICASE-LIKE DOMAIN-CONTAINING PROTEIN"/>
    <property type="match status" value="1"/>
</dbReference>
<keyword evidence="1" id="KW-0234">DNA repair</keyword>
<keyword evidence="1" id="KW-0067">ATP-binding</keyword>
<dbReference type="GO" id="GO:0006281">
    <property type="term" value="P:DNA repair"/>
    <property type="evidence" value="ECO:0007669"/>
    <property type="project" value="UniProtKB-KW"/>
</dbReference>
<dbReference type="Proteomes" id="UP000789759">
    <property type="component" value="Unassembled WGS sequence"/>
</dbReference>
<dbReference type="OrthoDB" id="2444842at2759"/>
<comment type="caution">
    <text evidence="3">The sequence shown here is derived from an EMBL/GenBank/DDBJ whole genome shotgun (WGS) entry which is preliminary data.</text>
</comment>
<dbReference type="Gene3D" id="3.40.50.300">
    <property type="entry name" value="P-loop containing nucleotide triphosphate hydrolases"/>
    <property type="match status" value="1"/>
</dbReference>
<dbReference type="PANTHER" id="PTHR10492">
    <property type="match status" value="1"/>
</dbReference>
<dbReference type="EC" id="5.6.2.3" evidence="1"/>
<dbReference type="Pfam" id="PF05970">
    <property type="entry name" value="PIF1"/>
    <property type="match status" value="1"/>
</dbReference>
<name>A0A9N9KAD4_9GLOM</name>
<evidence type="ECO:0000256" key="1">
    <source>
        <dbReference type="RuleBase" id="RU363044"/>
    </source>
</evidence>
<keyword evidence="1" id="KW-0347">Helicase</keyword>
<keyword evidence="1" id="KW-0547">Nucleotide-binding</keyword>
<dbReference type="AlphaFoldDB" id="A0A9N9KAD4"/>
<keyword evidence="1" id="KW-0233">DNA recombination</keyword>
<accession>A0A9N9KAD4</accession>
<protein>
    <recommendedName>
        <fullName evidence="1">ATP-dependent DNA helicase</fullName>
        <ecNumber evidence="1">5.6.2.3</ecNumber>
    </recommendedName>
</protein>
<proteinExistence type="inferred from homology"/>
<evidence type="ECO:0000313" key="3">
    <source>
        <dbReference type="EMBL" id="CAG8815129.1"/>
    </source>
</evidence>
<organism evidence="3 4">
    <name type="scientific">Cetraspora pellucida</name>
    <dbReference type="NCBI Taxonomy" id="1433469"/>
    <lineage>
        <taxon>Eukaryota</taxon>
        <taxon>Fungi</taxon>
        <taxon>Fungi incertae sedis</taxon>
        <taxon>Mucoromycota</taxon>
        <taxon>Glomeromycotina</taxon>
        <taxon>Glomeromycetes</taxon>
        <taxon>Diversisporales</taxon>
        <taxon>Gigasporaceae</taxon>
        <taxon>Cetraspora</taxon>
    </lineage>
</organism>
<sequence>PQTWTKEVIAEYQRHSDYVRYSQLAEEFCSKMTPEQIAFHDEIIDYILWKPEAGPIPISKFPKFLDGKAGRGKTFLINAICHSIRAAKKIILPCGTTALAALLYEGGRTAHSLFRMPVEENNVNVQSTIRYHSNRADLIRESMLIIWDELPMANKAVLEGVDLLLRQICNKDEPFRGKPFIGAGDFRQVAPIVKGAGKSATIDASIKTSYLWTYFDKYTLHQPIRNANDPGFSEFVDSIGNNWQESEVSLEIFETTHDIKKAISFLYPKNSLTDFNALQTRAFLSPRNILVDDFNSRILNNLQGTVHTYFSYDVVKENDEILYDHTIATPDYLA</sequence>
<dbReference type="GO" id="GO:0005524">
    <property type="term" value="F:ATP binding"/>
    <property type="evidence" value="ECO:0007669"/>
    <property type="project" value="UniProtKB-KW"/>
</dbReference>
<comment type="similarity">
    <text evidence="1">Belongs to the helicase family.</text>
</comment>
<evidence type="ECO:0000259" key="2">
    <source>
        <dbReference type="Pfam" id="PF05970"/>
    </source>
</evidence>
<dbReference type="SUPFAM" id="SSF52540">
    <property type="entry name" value="P-loop containing nucleoside triphosphate hydrolases"/>
    <property type="match status" value="2"/>
</dbReference>
<dbReference type="InterPro" id="IPR010285">
    <property type="entry name" value="DNA_helicase_pif1-like_DEAD"/>
</dbReference>
<dbReference type="GO" id="GO:0043139">
    <property type="term" value="F:5'-3' DNA helicase activity"/>
    <property type="evidence" value="ECO:0007669"/>
    <property type="project" value="UniProtKB-EC"/>
</dbReference>
<comment type="catalytic activity">
    <reaction evidence="1">
        <text>ATP + H2O = ADP + phosphate + H(+)</text>
        <dbReference type="Rhea" id="RHEA:13065"/>
        <dbReference type="ChEBI" id="CHEBI:15377"/>
        <dbReference type="ChEBI" id="CHEBI:15378"/>
        <dbReference type="ChEBI" id="CHEBI:30616"/>
        <dbReference type="ChEBI" id="CHEBI:43474"/>
        <dbReference type="ChEBI" id="CHEBI:456216"/>
        <dbReference type="EC" id="5.6.2.3"/>
    </reaction>
</comment>
<feature type="non-terminal residue" evidence="3">
    <location>
        <position position="1"/>
    </location>
</feature>
<dbReference type="GO" id="GO:0016787">
    <property type="term" value="F:hydrolase activity"/>
    <property type="evidence" value="ECO:0007669"/>
    <property type="project" value="UniProtKB-KW"/>
</dbReference>
<dbReference type="GO" id="GO:0000723">
    <property type="term" value="P:telomere maintenance"/>
    <property type="evidence" value="ECO:0007669"/>
    <property type="project" value="InterPro"/>
</dbReference>